<dbReference type="SUPFAM" id="SSF52540">
    <property type="entry name" value="P-loop containing nucleoside triphosphate hydrolases"/>
    <property type="match status" value="1"/>
</dbReference>
<evidence type="ECO:0000313" key="1">
    <source>
        <dbReference type="EMBL" id="MDA1362982.1"/>
    </source>
</evidence>
<organism evidence="1 2">
    <name type="scientific">Glycomyces luteolus</name>
    <dbReference type="NCBI Taxonomy" id="2670330"/>
    <lineage>
        <taxon>Bacteria</taxon>
        <taxon>Bacillati</taxon>
        <taxon>Actinomycetota</taxon>
        <taxon>Actinomycetes</taxon>
        <taxon>Glycomycetales</taxon>
        <taxon>Glycomycetaceae</taxon>
        <taxon>Glycomyces</taxon>
    </lineage>
</organism>
<dbReference type="Proteomes" id="UP001146067">
    <property type="component" value="Unassembled WGS sequence"/>
</dbReference>
<accession>A0A9X3SSI7</accession>
<protein>
    <submittedName>
        <fullName evidence="1">AAA family ATPase</fullName>
    </submittedName>
</protein>
<dbReference type="RefSeq" id="WP_270113066.1">
    <property type="nucleotide sequence ID" value="NZ_JAPZVP010000033.1"/>
</dbReference>
<sequence>MRRVFITGVSGVGKSTVIGALAALGYAAIDTDFGGYCSPAPDVEPPKPTAEPGWVWNEARLRRLLDAGGDPLFVSGCVPNQGLFYADFDRIVLLSAATEVVRRRLLGRSGNDYGKAPGQLEQALRDQAEVEPLLRAGATLEIDTDAPLETVTARLLEHALERGRQGRSPLD</sequence>
<dbReference type="InterPro" id="IPR027417">
    <property type="entry name" value="P-loop_NTPase"/>
</dbReference>
<dbReference type="Pfam" id="PF13238">
    <property type="entry name" value="AAA_18"/>
    <property type="match status" value="1"/>
</dbReference>
<dbReference type="Gene3D" id="3.40.50.300">
    <property type="entry name" value="P-loop containing nucleotide triphosphate hydrolases"/>
    <property type="match status" value="1"/>
</dbReference>
<proteinExistence type="predicted"/>
<comment type="caution">
    <text evidence="1">The sequence shown here is derived from an EMBL/GenBank/DDBJ whole genome shotgun (WGS) entry which is preliminary data.</text>
</comment>
<evidence type="ECO:0000313" key="2">
    <source>
        <dbReference type="Proteomes" id="UP001146067"/>
    </source>
</evidence>
<dbReference type="EMBL" id="JAPZVP010000033">
    <property type="protein sequence ID" value="MDA1362982.1"/>
    <property type="molecule type" value="Genomic_DNA"/>
</dbReference>
<gene>
    <name evidence="1" type="ORF">O1R50_25440</name>
</gene>
<reference evidence="1" key="1">
    <citation type="submission" date="2022-12" db="EMBL/GenBank/DDBJ databases">
        <title>Gycomyces niveus sp.nov.,a novel actinomycete isolated from soil in Shouguan.</title>
        <authorList>
            <person name="Yang X."/>
        </authorList>
    </citation>
    <scope>NUCLEOTIDE SEQUENCE</scope>
    <source>
        <strain evidence="1">NEAU-A15</strain>
    </source>
</reference>
<keyword evidence="2" id="KW-1185">Reference proteome</keyword>
<name>A0A9X3SSI7_9ACTN</name>
<dbReference type="AlphaFoldDB" id="A0A9X3SSI7"/>